<reference evidence="3" key="1">
    <citation type="submission" date="2014-04" db="EMBL/GenBank/DDBJ databases">
        <title>Evolutionary Origins and Diversification of the Mycorrhizal Mutualists.</title>
        <authorList>
            <consortium name="DOE Joint Genome Institute"/>
            <consortium name="Mycorrhizal Genomics Consortium"/>
            <person name="Kohler A."/>
            <person name="Kuo A."/>
            <person name="Nagy L.G."/>
            <person name="Floudas D."/>
            <person name="Copeland A."/>
            <person name="Barry K.W."/>
            <person name="Cichocki N."/>
            <person name="Veneault-Fourrey C."/>
            <person name="LaButti K."/>
            <person name="Lindquist E.A."/>
            <person name="Lipzen A."/>
            <person name="Lundell T."/>
            <person name="Morin E."/>
            <person name="Murat C."/>
            <person name="Riley R."/>
            <person name="Ohm R."/>
            <person name="Sun H."/>
            <person name="Tunlid A."/>
            <person name="Henrissat B."/>
            <person name="Grigoriev I.V."/>
            <person name="Hibbett D.S."/>
            <person name="Martin F."/>
        </authorList>
    </citation>
    <scope>NUCLEOTIDE SEQUENCE [LARGE SCALE GENOMIC DNA]</scope>
    <source>
        <strain evidence="3">FD-334 SS-4</strain>
    </source>
</reference>
<dbReference type="PANTHER" id="PTHR43157:SF31">
    <property type="entry name" value="PHOSPHATIDYLINOSITOL-GLYCAN BIOSYNTHESIS CLASS F PROTEIN"/>
    <property type="match status" value="1"/>
</dbReference>
<dbReference type="Gene3D" id="3.40.50.720">
    <property type="entry name" value="NAD(P)-binding Rossmann-like Domain"/>
    <property type="match status" value="2"/>
</dbReference>
<dbReference type="GO" id="GO:0016491">
    <property type="term" value="F:oxidoreductase activity"/>
    <property type="evidence" value="ECO:0007669"/>
    <property type="project" value="UniProtKB-KW"/>
</dbReference>
<proteinExistence type="predicted"/>
<dbReference type="AlphaFoldDB" id="A0A0D2Q5D7"/>
<accession>A0A0D2Q5D7</accession>
<organism evidence="2 3">
    <name type="scientific">Hypholoma sublateritium (strain FD-334 SS-4)</name>
    <dbReference type="NCBI Taxonomy" id="945553"/>
    <lineage>
        <taxon>Eukaryota</taxon>
        <taxon>Fungi</taxon>
        <taxon>Dikarya</taxon>
        <taxon>Basidiomycota</taxon>
        <taxon>Agaricomycotina</taxon>
        <taxon>Agaricomycetes</taxon>
        <taxon>Agaricomycetidae</taxon>
        <taxon>Agaricales</taxon>
        <taxon>Agaricineae</taxon>
        <taxon>Strophariaceae</taxon>
        <taxon>Hypholoma</taxon>
    </lineage>
</organism>
<evidence type="ECO:0008006" key="4">
    <source>
        <dbReference type="Google" id="ProtNLM"/>
    </source>
</evidence>
<dbReference type="PANTHER" id="PTHR43157">
    <property type="entry name" value="PHOSPHATIDYLINOSITOL-GLYCAN BIOSYNTHESIS CLASS F PROTEIN-RELATED"/>
    <property type="match status" value="1"/>
</dbReference>
<evidence type="ECO:0000313" key="3">
    <source>
        <dbReference type="Proteomes" id="UP000054270"/>
    </source>
</evidence>
<name>A0A0D2Q5D7_HYPSF</name>
<dbReference type="OMA" id="SISHKWA"/>
<dbReference type="STRING" id="945553.A0A0D2Q5D7"/>
<dbReference type="Proteomes" id="UP000054270">
    <property type="component" value="Unassembled WGS sequence"/>
</dbReference>
<dbReference type="Pfam" id="PF00106">
    <property type="entry name" value="adh_short"/>
    <property type="match status" value="1"/>
</dbReference>
<dbReference type="PRINTS" id="PR00081">
    <property type="entry name" value="GDHRDH"/>
</dbReference>
<keyword evidence="3" id="KW-1185">Reference proteome</keyword>
<evidence type="ECO:0000313" key="2">
    <source>
        <dbReference type="EMBL" id="KJA26760.1"/>
    </source>
</evidence>
<dbReference type="SUPFAM" id="SSF51735">
    <property type="entry name" value="NAD(P)-binding Rossmann-fold domains"/>
    <property type="match status" value="1"/>
</dbReference>
<protein>
    <recommendedName>
        <fullName evidence="4">Ketoreductase (KR) domain-containing protein</fullName>
    </recommendedName>
</protein>
<sequence length="319" mass="35222">MGNLASRRFNPSTDLVDLKGKVAIVTGGNTGIGLATVRHLARGGAKVYLAARNESRALGALKQLEDEGLAPGHGEVLWLKLDLSDPRDAKKSAVEFLEREARLDILDLPTYHSYVSPVAFTRVLIPLLQKTAAEPASDVRVVNVTSIVHKLVPLSVKFDETSDFNIKYKWKLLPGLTRYGHSKVMLSLWTRSLQKQIGANELAPVTVISVHPGGVDTFTHNWIFPRFFKWLVSLTIAQPDVGAYNSVFAAASKRVHENRSAYRGVYLESQPTGRIAAPNPVVLDDALSERLQRTTGFFGTYRCLIRVSVCTLFYSSSLF</sequence>
<gene>
    <name evidence="2" type="ORF">HYPSUDRAFT_132278</name>
</gene>
<keyword evidence="1" id="KW-0560">Oxidoreductase</keyword>
<dbReference type="OrthoDB" id="191139at2759"/>
<dbReference type="InterPro" id="IPR036291">
    <property type="entry name" value="NAD(P)-bd_dom_sf"/>
</dbReference>
<evidence type="ECO:0000256" key="1">
    <source>
        <dbReference type="ARBA" id="ARBA00023002"/>
    </source>
</evidence>
<dbReference type="InterPro" id="IPR002347">
    <property type="entry name" value="SDR_fam"/>
</dbReference>
<dbReference type="EMBL" id="KN817526">
    <property type="protein sequence ID" value="KJA26760.1"/>
    <property type="molecule type" value="Genomic_DNA"/>
</dbReference>